<name>A0A1J5RQS4_9ZZZZ</name>
<accession>A0A1J5RQS4</accession>
<proteinExistence type="predicted"/>
<dbReference type="AlphaFoldDB" id="A0A1J5RQS4"/>
<gene>
    <name evidence="1" type="ORF">GALL_235840</name>
</gene>
<organism evidence="1">
    <name type="scientific">mine drainage metagenome</name>
    <dbReference type="NCBI Taxonomy" id="410659"/>
    <lineage>
        <taxon>unclassified sequences</taxon>
        <taxon>metagenomes</taxon>
        <taxon>ecological metagenomes</taxon>
    </lineage>
</organism>
<comment type="caution">
    <text evidence="1">The sequence shown here is derived from an EMBL/GenBank/DDBJ whole genome shotgun (WGS) entry which is preliminary data.</text>
</comment>
<evidence type="ECO:0000313" key="1">
    <source>
        <dbReference type="EMBL" id="OIQ94436.1"/>
    </source>
</evidence>
<dbReference type="EMBL" id="MLJW01000186">
    <property type="protein sequence ID" value="OIQ94436.1"/>
    <property type="molecule type" value="Genomic_DNA"/>
</dbReference>
<reference evidence="1" key="1">
    <citation type="submission" date="2016-10" db="EMBL/GenBank/DDBJ databases">
        <title>Sequence of Gallionella enrichment culture.</title>
        <authorList>
            <person name="Poehlein A."/>
            <person name="Muehling M."/>
            <person name="Daniel R."/>
        </authorList>
    </citation>
    <scope>NUCLEOTIDE SEQUENCE</scope>
</reference>
<sequence length="68" mass="8168">MGKLDRIENDWEQLFMQYKNPSGDAVVCMVHKSSRKRLYYDVKSNRILSRREAQRYTIDLTGQFLVLR</sequence>
<protein>
    <submittedName>
        <fullName evidence="1">Uncharacterized protein</fullName>
    </submittedName>
</protein>